<reference evidence="8 9" key="1">
    <citation type="submission" date="2020-08" db="EMBL/GenBank/DDBJ databases">
        <title>Genomic Encyclopedia of Type Strains, Phase IV (KMG-IV): sequencing the most valuable type-strain genomes for metagenomic binning, comparative biology and taxonomic classification.</title>
        <authorList>
            <person name="Goeker M."/>
        </authorList>
    </citation>
    <scope>NUCLEOTIDE SEQUENCE [LARGE SCALE GENOMIC DNA]</scope>
    <source>
        <strain evidence="8 9">DSM 104969</strain>
    </source>
</reference>
<keyword evidence="5" id="KW-0998">Cell outer membrane</keyword>
<proteinExistence type="inferred from homology"/>
<sequence length="597" mass="68397">MNKLSILIIIFISLIVCSCSDFLEEDPKGILTSENFYNSEQDARQAINGVYRNLTDSKVTGYNMKQIPNDLLKRASWDEASGLSNFTYGADNSYIAGMWQSHYSVIKDCNSVIDNVTANKEKINNWERYVGQARGIRAFLYFDLVRWFGDVPLVLEETKSLNNLEVARSPQSEVFKQIIEDFEYCIEKTMDKNDTNSGYQYGRLTKDACRGFLAKVHLWIGSVTQRDGKEIYGSAADNFEKALEYAEEVIRGGRYSLVDYYPDVFNAKTREKAPNEVLWTVQGLTGDETGTWTGMMFGIRGNQNLGGSWDNISSSDYHRMIYEPTDSVRRLWNCPRVQIQDDGTLWGWDYKIYWDTRADQKLSEATENDNWVQWSVGKFRRYPLSDPASYNYTNFGMDEPLLRYADVLLIYAEAYNEVHKGPGTYNSSAGFDMSGASVQSAYDAVNLVRKRARMAAKGIMHEDALPRQLISDYLTETNTHVADWKPGGYGYIYDGVRTVWDYNNYGDDYAAFRAEILNERARELVAESTDRWCDLVRRGILVQQMQVWRQYNPFISTSERSIPSSAAPENIKARNMLLPIPLSEMDVNKNLTQNPGY</sequence>
<comment type="similarity">
    <text evidence="2">Belongs to the SusD family.</text>
</comment>
<evidence type="ECO:0000256" key="5">
    <source>
        <dbReference type="ARBA" id="ARBA00023237"/>
    </source>
</evidence>
<dbReference type="PROSITE" id="PS51257">
    <property type="entry name" value="PROKAR_LIPOPROTEIN"/>
    <property type="match status" value="1"/>
</dbReference>
<name>A0A840CP15_9BACT</name>
<feature type="domain" description="SusD-like N-terminal" evidence="7">
    <location>
        <begin position="21"/>
        <end position="218"/>
    </location>
</feature>
<dbReference type="SUPFAM" id="SSF48452">
    <property type="entry name" value="TPR-like"/>
    <property type="match status" value="1"/>
</dbReference>
<evidence type="ECO:0000313" key="8">
    <source>
        <dbReference type="EMBL" id="MBB4037136.1"/>
    </source>
</evidence>
<evidence type="ECO:0008006" key="10">
    <source>
        <dbReference type="Google" id="ProtNLM"/>
    </source>
</evidence>
<evidence type="ECO:0000259" key="6">
    <source>
        <dbReference type="Pfam" id="PF07980"/>
    </source>
</evidence>
<evidence type="ECO:0000256" key="1">
    <source>
        <dbReference type="ARBA" id="ARBA00004442"/>
    </source>
</evidence>
<evidence type="ECO:0000256" key="3">
    <source>
        <dbReference type="ARBA" id="ARBA00022729"/>
    </source>
</evidence>
<dbReference type="Pfam" id="PF14322">
    <property type="entry name" value="SusD-like_3"/>
    <property type="match status" value="1"/>
</dbReference>
<dbReference type="Proteomes" id="UP000555103">
    <property type="component" value="Unassembled WGS sequence"/>
</dbReference>
<dbReference type="AlphaFoldDB" id="A0A840CP15"/>
<dbReference type="InterPro" id="IPR033985">
    <property type="entry name" value="SusD-like_N"/>
</dbReference>
<organism evidence="8 9">
    <name type="scientific">Dysgonomonas hofstadii</name>
    <dbReference type="NCBI Taxonomy" id="637886"/>
    <lineage>
        <taxon>Bacteria</taxon>
        <taxon>Pseudomonadati</taxon>
        <taxon>Bacteroidota</taxon>
        <taxon>Bacteroidia</taxon>
        <taxon>Bacteroidales</taxon>
        <taxon>Dysgonomonadaceae</taxon>
        <taxon>Dysgonomonas</taxon>
    </lineage>
</organism>
<feature type="domain" description="RagB/SusD" evidence="6">
    <location>
        <begin position="349"/>
        <end position="597"/>
    </location>
</feature>
<evidence type="ECO:0000256" key="2">
    <source>
        <dbReference type="ARBA" id="ARBA00006275"/>
    </source>
</evidence>
<evidence type="ECO:0000256" key="4">
    <source>
        <dbReference type="ARBA" id="ARBA00023136"/>
    </source>
</evidence>
<keyword evidence="4" id="KW-0472">Membrane</keyword>
<dbReference type="GO" id="GO:0009279">
    <property type="term" value="C:cell outer membrane"/>
    <property type="evidence" value="ECO:0007669"/>
    <property type="project" value="UniProtKB-SubCell"/>
</dbReference>
<dbReference type="InterPro" id="IPR012944">
    <property type="entry name" value="SusD_RagB_dom"/>
</dbReference>
<dbReference type="RefSeq" id="WP_183307997.1">
    <property type="nucleotide sequence ID" value="NZ_JACIEP010000011.1"/>
</dbReference>
<evidence type="ECO:0000259" key="7">
    <source>
        <dbReference type="Pfam" id="PF14322"/>
    </source>
</evidence>
<keyword evidence="9" id="KW-1185">Reference proteome</keyword>
<dbReference type="InterPro" id="IPR011990">
    <property type="entry name" value="TPR-like_helical_dom_sf"/>
</dbReference>
<accession>A0A840CP15</accession>
<gene>
    <name evidence="8" type="ORF">GGR21_003051</name>
</gene>
<comment type="caution">
    <text evidence="8">The sequence shown here is derived from an EMBL/GenBank/DDBJ whole genome shotgun (WGS) entry which is preliminary data.</text>
</comment>
<evidence type="ECO:0000313" key="9">
    <source>
        <dbReference type="Proteomes" id="UP000555103"/>
    </source>
</evidence>
<dbReference type="Pfam" id="PF07980">
    <property type="entry name" value="SusD_RagB"/>
    <property type="match status" value="1"/>
</dbReference>
<comment type="subcellular location">
    <subcellularLocation>
        <location evidence="1">Cell outer membrane</location>
    </subcellularLocation>
</comment>
<keyword evidence="3" id="KW-0732">Signal</keyword>
<dbReference type="EMBL" id="JACIEP010000011">
    <property type="protein sequence ID" value="MBB4037136.1"/>
    <property type="molecule type" value="Genomic_DNA"/>
</dbReference>
<dbReference type="Gene3D" id="1.25.40.390">
    <property type="match status" value="1"/>
</dbReference>
<protein>
    <recommendedName>
        <fullName evidence="10">RagB/SusD family nutrient uptake outer membrane protein</fullName>
    </recommendedName>
</protein>